<organismHost>
    <name type="scientific">Ornithodoros</name>
    <name type="common">relapsing fever ticks</name>
    <dbReference type="NCBI Taxonomy" id="6937"/>
</organismHost>
<evidence type="ECO:0000313" key="2">
    <source>
        <dbReference type="Proteomes" id="UP000427047"/>
    </source>
</evidence>
<proteinExistence type="predicted"/>
<organismHost>
    <name type="scientific">Phacochoerus africanus</name>
    <name type="common">Warthog</name>
    <dbReference type="NCBI Taxonomy" id="41426"/>
</organismHost>
<organismHost>
    <name type="scientific">Sus scrofa</name>
    <name type="common">Pig</name>
    <dbReference type="NCBI Taxonomy" id="9823"/>
</organismHost>
<protein>
    <submittedName>
        <fullName evidence="1">PQP383R 2</fullName>
    </submittedName>
</protein>
<organismHost>
    <name type="scientific">Phacochoerus aethiopicus</name>
    <name type="common">Warthog</name>
    <dbReference type="NCBI Taxonomy" id="85517"/>
</organismHost>
<dbReference type="EMBL" id="MN318203">
    <property type="protein sequence ID" value="QRW44272.1"/>
    <property type="molecule type" value="Genomic_DNA"/>
</dbReference>
<dbReference type="Proteomes" id="UP000427047">
    <property type="component" value="Segment"/>
</dbReference>
<name>A0A894KS39_ASF</name>
<organism evidence="1 2">
    <name type="scientific">African swine fever virus</name>
    <name type="common">ASFV</name>
    <dbReference type="NCBI Taxonomy" id="10497"/>
    <lineage>
        <taxon>Viruses</taxon>
        <taxon>Varidnaviria</taxon>
        <taxon>Bamfordvirae</taxon>
        <taxon>Nucleocytoviricota</taxon>
        <taxon>Pokkesviricetes</taxon>
        <taxon>Asfuvirales</taxon>
        <taxon>Asfarviridae</taxon>
        <taxon>Asfivirus</taxon>
        <taxon>Asfivirus haemorrhagiae</taxon>
    </lineage>
</organism>
<accession>A0A894KS39</accession>
<organismHost>
    <name type="scientific">Ornithodoros moubata</name>
    <name type="common">Soft tick</name>
    <name type="synonym">Argasid tick</name>
    <dbReference type="NCBI Taxonomy" id="6938"/>
</organismHost>
<gene>
    <name evidence="1" type="ORF">QP383R_2</name>
</gene>
<evidence type="ECO:0000313" key="1">
    <source>
        <dbReference type="EMBL" id="QRW44272.1"/>
    </source>
</evidence>
<reference evidence="1 2" key="1">
    <citation type="submission" date="2019-08" db="EMBL/GenBank/DDBJ databases">
        <authorList>
            <person name="Ndlovu S.S."/>
        </authorList>
    </citation>
    <scope>NUCLEOTIDE SEQUENCE [LARGE SCALE GENOMIC DNA]</scope>
    <source>
        <strain evidence="1">LIV_5_40</strain>
    </source>
</reference>
<sequence length="33" mass="3691">MVVLLHLYTNAPRGSLPPPSYSSSFSYSFLFVL</sequence>
<organismHost>
    <name type="scientific">Potamochoerus larvatus</name>
    <name type="common">Bushpig</name>
    <dbReference type="NCBI Taxonomy" id="273792"/>
</organismHost>